<gene>
    <name evidence="2" type="ORF">ABB29_08530</name>
</gene>
<evidence type="ECO:0000313" key="2">
    <source>
        <dbReference type="EMBL" id="KRG69826.1"/>
    </source>
</evidence>
<dbReference type="InterPro" id="IPR019647">
    <property type="entry name" value="PhoP_reg_network_YrbL"/>
</dbReference>
<accession>A0A0R0CTP8</accession>
<dbReference type="Pfam" id="PF10707">
    <property type="entry name" value="YrbL-PhoP_reg"/>
    <property type="match status" value="1"/>
</dbReference>
<evidence type="ECO:0008006" key="4">
    <source>
        <dbReference type="Google" id="ProtNLM"/>
    </source>
</evidence>
<name>A0A0R0CTP8_9GAMM</name>
<evidence type="ECO:0000313" key="3">
    <source>
        <dbReference type="Proteomes" id="UP000052052"/>
    </source>
</evidence>
<dbReference type="Proteomes" id="UP000052052">
    <property type="component" value="Unassembled WGS sequence"/>
</dbReference>
<protein>
    <recommendedName>
        <fullName evidence="4">PhoP regulatory network protein YrbL</fullName>
    </recommendedName>
</protein>
<comment type="caution">
    <text evidence="2">The sequence shown here is derived from an EMBL/GenBank/DDBJ whole genome shotgun (WGS) entry which is preliminary data.</text>
</comment>
<organism evidence="2 3">
    <name type="scientific">Pseudoxanthomonas dokdonensis</name>
    <dbReference type="NCBI Taxonomy" id="344882"/>
    <lineage>
        <taxon>Bacteria</taxon>
        <taxon>Pseudomonadati</taxon>
        <taxon>Pseudomonadota</taxon>
        <taxon>Gammaproteobacteria</taxon>
        <taxon>Lysobacterales</taxon>
        <taxon>Lysobacteraceae</taxon>
        <taxon>Pseudoxanthomonas</taxon>
    </lineage>
</organism>
<feature type="region of interest" description="Disordered" evidence="1">
    <location>
        <begin position="14"/>
        <end position="51"/>
    </location>
</feature>
<dbReference type="AlphaFoldDB" id="A0A0R0CTP8"/>
<dbReference type="PATRIC" id="fig|344882.3.peg.3062"/>
<keyword evidence="3" id="KW-1185">Reference proteome</keyword>
<evidence type="ECO:0000256" key="1">
    <source>
        <dbReference type="SAM" id="MobiDB-lite"/>
    </source>
</evidence>
<reference evidence="2 3" key="1">
    <citation type="submission" date="2015-05" db="EMBL/GenBank/DDBJ databases">
        <title>Genome sequencing and analysis of members of genus Stenotrophomonas.</title>
        <authorList>
            <person name="Patil P.P."/>
            <person name="Midha S."/>
            <person name="Patil P.B."/>
        </authorList>
    </citation>
    <scope>NUCLEOTIDE SEQUENCE [LARGE SCALE GENOMIC DNA]</scope>
    <source>
        <strain evidence="2 3">DSM 21858</strain>
    </source>
</reference>
<dbReference type="OrthoDB" id="5974362at2"/>
<dbReference type="STRING" id="344882.ABB29_08530"/>
<dbReference type="EMBL" id="LDJL01000008">
    <property type="protein sequence ID" value="KRG69826.1"/>
    <property type="molecule type" value="Genomic_DNA"/>
</dbReference>
<proteinExistence type="predicted"/>
<sequence length="280" mass="31693">MDCWNSGNRFRAPPERLHPTRCSGRLRENRRMSGSAHLASGSKVPGHPPYPPLRTAHWRGLDIIGRGANRVCTRNPESPLTLLKFELPDDQRPPARGRLRLARWWARHFPRSGENHTELAACRYLRRRWGIEVQRHFSLCERIQATPWGDALVCRAVFDDDGQLARSVFACLQAPPQAGEGLVDALCAAVDDLEQWLLQRCIPLFDLNAGNLVVVHETNGLRLVCVDAKSVLRGKEIIPVSYWSKSLLRRKIRRRAQRLRQRIRASLATPGPLAEPASGH</sequence>